<gene>
    <name evidence="2" type="ORF">DSM104635_00724</name>
</gene>
<keyword evidence="3" id="KW-1185">Reference proteome</keyword>
<evidence type="ECO:0000259" key="1">
    <source>
        <dbReference type="Pfam" id="PF13676"/>
    </source>
</evidence>
<dbReference type="Pfam" id="PF13676">
    <property type="entry name" value="TIR_2"/>
    <property type="match status" value="1"/>
</dbReference>
<dbReference type="GO" id="GO:0007165">
    <property type="term" value="P:signal transduction"/>
    <property type="evidence" value="ECO:0007669"/>
    <property type="project" value="InterPro"/>
</dbReference>
<sequence length="265" mass="29885">MSDVFISYKREDLARIETLTALLADLDIAVWFDAGIEVGADWDRRIHEQIDAARAMIVCWSFAAVSSPWVVKEAMIGAERNMLVPVKVHHCALLAPFDTIQTADLTHWDGEPDHPEIQKVLTRLGQLLDKKNLARNARSRAGGQNEALVNLLRSMLIDRAMSGDPPFTYKEAEDALRDAARAEDLHIGDLDQHALWGALDSISEQNRRRREPPLNVLVVSKDTGRPGRGYWQKNTFLEGDADELERAVFERHLARVRASSWSQDV</sequence>
<protein>
    <recommendedName>
        <fullName evidence="1">TIR domain-containing protein</fullName>
    </recommendedName>
</protein>
<dbReference type="KEGG" id="tsv:DSM104635_00724"/>
<dbReference type="RefSeq" id="WP_158764892.1">
    <property type="nucleotide sequence ID" value="NZ_CP047045.1"/>
</dbReference>
<dbReference type="EMBL" id="CP047045">
    <property type="protein sequence ID" value="QGZ93910.1"/>
    <property type="molecule type" value="Genomic_DNA"/>
</dbReference>
<dbReference type="Gene3D" id="3.40.50.10140">
    <property type="entry name" value="Toll/interleukin-1 receptor homology (TIR) domain"/>
    <property type="match status" value="1"/>
</dbReference>
<dbReference type="InterPro" id="IPR000157">
    <property type="entry name" value="TIR_dom"/>
</dbReference>
<dbReference type="SUPFAM" id="SSF52200">
    <property type="entry name" value="Toll/Interleukin receptor TIR domain"/>
    <property type="match status" value="1"/>
</dbReference>
<evidence type="ECO:0000313" key="2">
    <source>
        <dbReference type="EMBL" id="QGZ93910.1"/>
    </source>
</evidence>
<feature type="domain" description="TIR" evidence="1">
    <location>
        <begin position="4"/>
        <end position="110"/>
    </location>
</feature>
<proteinExistence type="predicted"/>
<name>A0A6I6MGT5_9CAUL</name>
<dbReference type="AlphaFoldDB" id="A0A6I6MGT5"/>
<accession>A0A6I6MGT5</accession>
<evidence type="ECO:0000313" key="3">
    <source>
        <dbReference type="Proteomes" id="UP000431269"/>
    </source>
</evidence>
<dbReference type="Proteomes" id="UP000431269">
    <property type="component" value="Chromosome"/>
</dbReference>
<reference evidence="3" key="1">
    <citation type="submission" date="2019-12" db="EMBL/GenBank/DDBJ databases">
        <title>Complete genome of Terracaulis silvestris 0127_4.</title>
        <authorList>
            <person name="Vieira S."/>
            <person name="Riedel T."/>
            <person name="Sproer C."/>
            <person name="Pascual J."/>
            <person name="Boedeker C."/>
            <person name="Overmann J."/>
        </authorList>
    </citation>
    <scope>NUCLEOTIDE SEQUENCE [LARGE SCALE GENOMIC DNA]</scope>
    <source>
        <strain evidence="3">0127_4</strain>
    </source>
</reference>
<dbReference type="InterPro" id="IPR035897">
    <property type="entry name" value="Toll_tir_struct_dom_sf"/>
</dbReference>
<organism evidence="2 3">
    <name type="scientific">Terricaulis silvestris</name>
    <dbReference type="NCBI Taxonomy" id="2686094"/>
    <lineage>
        <taxon>Bacteria</taxon>
        <taxon>Pseudomonadati</taxon>
        <taxon>Pseudomonadota</taxon>
        <taxon>Alphaproteobacteria</taxon>
        <taxon>Caulobacterales</taxon>
        <taxon>Caulobacteraceae</taxon>
        <taxon>Terricaulis</taxon>
    </lineage>
</organism>